<comment type="caution">
    <text evidence="1">The sequence shown here is derived from an EMBL/GenBank/DDBJ whole genome shotgun (WGS) entry which is preliminary data.</text>
</comment>
<protein>
    <submittedName>
        <fullName evidence="1">Uncharacterized protein</fullName>
    </submittedName>
</protein>
<proteinExistence type="predicted"/>
<accession>A0ABR0EBQ8</accession>
<evidence type="ECO:0000313" key="2">
    <source>
        <dbReference type="Proteomes" id="UP001305779"/>
    </source>
</evidence>
<name>A0ABR0EBQ8_ZASCE</name>
<evidence type="ECO:0000313" key="1">
    <source>
        <dbReference type="EMBL" id="KAK4498696.1"/>
    </source>
</evidence>
<dbReference type="EMBL" id="JAXOVC010000007">
    <property type="protein sequence ID" value="KAK4498696.1"/>
    <property type="molecule type" value="Genomic_DNA"/>
</dbReference>
<dbReference type="Proteomes" id="UP001305779">
    <property type="component" value="Unassembled WGS sequence"/>
</dbReference>
<keyword evidence="2" id="KW-1185">Reference proteome</keyword>
<sequence>MSSPTECSLRELSEKQASQAVLRQKKSEEELQRVYETQILAYLNADYADLEEAMQTDSEGEYEDEAVLLWRRLESYVRS</sequence>
<reference evidence="1 2" key="1">
    <citation type="journal article" date="2023" name="G3 (Bethesda)">
        <title>A chromosome-level genome assembly of Zasmidium syzygii isolated from banana leaves.</title>
        <authorList>
            <person name="van Westerhoven A.C."/>
            <person name="Mehrabi R."/>
            <person name="Talebi R."/>
            <person name="Steentjes M.B.F."/>
            <person name="Corcolon B."/>
            <person name="Chong P.A."/>
            <person name="Kema G.H.J."/>
            <person name="Seidl M.F."/>
        </authorList>
    </citation>
    <scope>NUCLEOTIDE SEQUENCE [LARGE SCALE GENOMIC DNA]</scope>
    <source>
        <strain evidence="1 2">P124</strain>
    </source>
</reference>
<gene>
    <name evidence="1" type="ORF">PRZ48_009206</name>
</gene>
<organism evidence="1 2">
    <name type="scientific">Zasmidium cellare</name>
    <name type="common">Wine cellar mold</name>
    <name type="synonym">Racodium cellare</name>
    <dbReference type="NCBI Taxonomy" id="395010"/>
    <lineage>
        <taxon>Eukaryota</taxon>
        <taxon>Fungi</taxon>
        <taxon>Dikarya</taxon>
        <taxon>Ascomycota</taxon>
        <taxon>Pezizomycotina</taxon>
        <taxon>Dothideomycetes</taxon>
        <taxon>Dothideomycetidae</taxon>
        <taxon>Mycosphaerellales</taxon>
        <taxon>Mycosphaerellaceae</taxon>
        <taxon>Zasmidium</taxon>
    </lineage>
</organism>